<proteinExistence type="predicted"/>
<protein>
    <submittedName>
        <fullName evidence="1">Uncharacterized protein</fullName>
    </submittedName>
</protein>
<dbReference type="EMBL" id="LAZR01000679">
    <property type="protein sequence ID" value="KKN60879.1"/>
    <property type="molecule type" value="Genomic_DNA"/>
</dbReference>
<reference evidence="1" key="1">
    <citation type="journal article" date="2015" name="Nature">
        <title>Complex archaea that bridge the gap between prokaryotes and eukaryotes.</title>
        <authorList>
            <person name="Spang A."/>
            <person name="Saw J.H."/>
            <person name="Jorgensen S.L."/>
            <person name="Zaremba-Niedzwiedzka K."/>
            <person name="Martijn J."/>
            <person name="Lind A.E."/>
            <person name="van Eijk R."/>
            <person name="Schleper C."/>
            <person name="Guy L."/>
            <person name="Ettema T.J."/>
        </authorList>
    </citation>
    <scope>NUCLEOTIDE SEQUENCE</scope>
</reference>
<evidence type="ECO:0000313" key="1">
    <source>
        <dbReference type="EMBL" id="KKN60879.1"/>
    </source>
</evidence>
<dbReference type="AlphaFoldDB" id="A0A0F9S1C9"/>
<organism evidence="1">
    <name type="scientific">marine sediment metagenome</name>
    <dbReference type="NCBI Taxonomy" id="412755"/>
    <lineage>
        <taxon>unclassified sequences</taxon>
        <taxon>metagenomes</taxon>
        <taxon>ecological metagenomes</taxon>
    </lineage>
</organism>
<accession>A0A0F9S1C9</accession>
<comment type="caution">
    <text evidence="1">The sequence shown here is derived from an EMBL/GenBank/DDBJ whole genome shotgun (WGS) entry which is preliminary data.</text>
</comment>
<gene>
    <name evidence="1" type="ORF">LCGC14_0527500</name>
</gene>
<name>A0A0F9S1C9_9ZZZZ</name>
<sequence>MTYLEQQLAVCKAEETFVRAYFDKWLPFANIGQSPEGILRKRYPLCHCKLTHKRHFSPYGGFWMSVHQCTECDYAHVRTSGD</sequence>